<dbReference type="AlphaFoldDB" id="A0A819LG07"/>
<dbReference type="InterPro" id="IPR029068">
    <property type="entry name" value="Glyas_Bleomycin-R_OHBP_Dase"/>
</dbReference>
<feature type="domain" description="Glyoxalase-like" evidence="1">
    <location>
        <begin position="4"/>
        <end position="181"/>
    </location>
</feature>
<evidence type="ECO:0000259" key="1">
    <source>
        <dbReference type="Pfam" id="PF13468"/>
    </source>
</evidence>
<gene>
    <name evidence="2" type="ORF">OXD698_LOCUS27439</name>
</gene>
<accession>A0A819LG07</accession>
<organism evidence="2 3">
    <name type="scientific">Adineta steineri</name>
    <dbReference type="NCBI Taxonomy" id="433720"/>
    <lineage>
        <taxon>Eukaryota</taxon>
        <taxon>Metazoa</taxon>
        <taxon>Spiralia</taxon>
        <taxon>Gnathifera</taxon>
        <taxon>Rotifera</taxon>
        <taxon>Eurotatoria</taxon>
        <taxon>Bdelloidea</taxon>
        <taxon>Adinetida</taxon>
        <taxon>Adinetidae</taxon>
        <taxon>Adineta</taxon>
    </lineage>
</organism>
<dbReference type="PANTHER" id="PTHR40265">
    <property type="entry name" value="BLL2707 PROTEIN"/>
    <property type="match status" value="1"/>
</dbReference>
<dbReference type="Pfam" id="PF13468">
    <property type="entry name" value="Glyoxalase_3"/>
    <property type="match status" value="1"/>
</dbReference>
<comment type="caution">
    <text evidence="2">The sequence shown here is derived from an EMBL/GenBank/DDBJ whole genome shotgun (WGS) entry which is preliminary data.</text>
</comment>
<dbReference type="SUPFAM" id="SSF54593">
    <property type="entry name" value="Glyoxalase/Bleomycin resistance protein/Dihydroxybiphenyl dioxygenase"/>
    <property type="match status" value="1"/>
</dbReference>
<evidence type="ECO:0000313" key="3">
    <source>
        <dbReference type="Proteomes" id="UP000663844"/>
    </source>
</evidence>
<sequence>MNRIDHIVINTRDRIDEAAAFFERMGFFVTPRGYHSVGSINHTIIFKTDGLELLGYPAGKSLEQLPEFVQGPAGLASMALQVDNSDQMRDALMARGLTPQPILDLSRPLDLGNGKMADVKFRLITLKPDSIPGSNVSYCQHITPELVWRPEWQTHVNGCIRMTRLSINVNDPKAASELYLRAMDVAKLENTEANTCIIHLSNFQITLVHETEKPLGMFKLVFGTDSLEKDSQRFVKSFGNEAAAGVPFKRLL</sequence>
<reference evidence="2" key="1">
    <citation type="submission" date="2021-02" db="EMBL/GenBank/DDBJ databases">
        <authorList>
            <person name="Nowell W R."/>
        </authorList>
    </citation>
    <scope>NUCLEOTIDE SEQUENCE</scope>
</reference>
<dbReference type="InterPro" id="IPR025870">
    <property type="entry name" value="Glyoxalase-like_dom"/>
</dbReference>
<evidence type="ECO:0000313" key="2">
    <source>
        <dbReference type="EMBL" id="CAF3964254.1"/>
    </source>
</evidence>
<proteinExistence type="predicted"/>
<name>A0A819LG07_9BILA</name>
<dbReference type="Gene3D" id="3.10.180.10">
    <property type="entry name" value="2,3-Dihydroxybiphenyl 1,2-Dioxygenase, domain 1"/>
    <property type="match status" value="1"/>
</dbReference>
<dbReference type="EMBL" id="CAJOAZ010002842">
    <property type="protein sequence ID" value="CAF3964254.1"/>
    <property type="molecule type" value="Genomic_DNA"/>
</dbReference>
<dbReference type="PANTHER" id="PTHR40265:SF1">
    <property type="entry name" value="GLYOXALASE-LIKE DOMAIN-CONTAINING PROTEIN"/>
    <property type="match status" value="1"/>
</dbReference>
<protein>
    <recommendedName>
        <fullName evidence="1">Glyoxalase-like domain-containing protein</fullName>
    </recommendedName>
</protein>
<dbReference type="Proteomes" id="UP000663844">
    <property type="component" value="Unassembled WGS sequence"/>
</dbReference>